<dbReference type="EMBL" id="GBXM01056619">
    <property type="protein sequence ID" value="JAH51958.1"/>
    <property type="molecule type" value="Transcribed_RNA"/>
</dbReference>
<dbReference type="AlphaFoldDB" id="A0A0E9TGW5"/>
<organism evidence="1">
    <name type="scientific">Anguilla anguilla</name>
    <name type="common">European freshwater eel</name>
    <name type="synonym">Muraena anguilla</name>
    <dbReference type="NCBI Taxonomy" id="7936"/>
    <lineage>
        <taxon>Eukaryota</taxon>
        <taxon>Metazoa</taxon>
        <taxon>Chordata</taxon>
        <taxon>Craniata</taxon>
        <taxon>Vertebrata</taxon>
        <taxon>Euteleostomi</taxon>
        <taxon>Actinopterygii</taxon>
        <taxon>Neopterygii</taxon>
        <taxon>Teleostei</taxon>
        <taxon>Anguilliformes</taxon>
        <taxon>Anguillidae</taxon>
        <taxon>Anguilla</taxon>
    </lineage>
</organism>
<dbReference type="EMBL" id="GBXM01106776">
    <property type="protein sequence ID" value="JAH01801.1"/>
    <property type="molecule type" value="Transcribed_RNA"/>
</dbReference>
<reference evidence="1" key="2">
    <citation type="journal article" date="2015" name="Fish Shellfish Immunol.">
        <title>Early steps in the European eel (Anguilla anguilla)-Vibrio vulnificus interaction in the gills: Role of the RtxA13 toxin.</title>
        <authorList>
            <person name="Callol A."/>
            <person name="Pajuelo D."/>
            <person name="Ebbesson L."/>
            <person name="Teles M."/>
            <person name="MacKenzie S."/>
            <person name="Amaro C."/>
        </authorList>
    </citation>
    <scope>NUCLEOTIDE SEQUENCE</scope>
</reference>
<evidence type="ECO:0000313" key="1">
    <source>
        <dbReference type="EMBL" id="JAH51958.1"/>
    </source>
</evidence>
<name>A0A0E9TGW5_ANGAN</name>
<proteinExistence type="predicted"/>
<reference evidence="1" key="1">
    <citation type="submission" date="2014-11" db="EMBL/GenBank/DDBJ databases">
        <authorList>
            <person name="Amaro Gonzalez C."/>
        </authorList>
    </citation>
    <scope>NUCLEOTIDE SEQUENCE</scope>
</reference>
<protein>
    <submittedName>
        <fullName evidence="1">Uncharacterized protein</fullName>
    </submittedName>
</protein>
<sequence>MNASFHFNALWRFHAYLDWFMCLVKLGKTVVHVFHPR</sequence>
<accession>A0A0E9TGW5</accession>